<protein>
    <submittedName>
        <fullName evidence="2">Uncharacterized protein</fullName>
    </submittedName>
</protein>
<accession>A0A7J6TVW4</accession>
<dbReference type="Proteomes" id="UP000574390">
    <property type="component" value="Unassembled WGS sequence"/>
</dbReference>
<name>A0A7J6TVW4_PEROL</name>
<reference evidence="2 3" key="1">
    <citation type="submission" date="2020-04" db="EMBL/GenBank/DDBJ databases">
        <title>Perkinsus olseni comparative genomics.</title>
        <authorList>
            <person name="Bogema D.R."/>
        </authorList>
    </citation>
    <scope>NUCLEOTIDE SEQUENCE [LARGE SCALE GENOMIC DNA]</scope>
    <source>
        <strain evidence="2">ATCC PRA-205</strain>
    </source>
</reference>
<gene>
    <name evidence="2" type="ORF">FOZ62_020459</name>
</gene>
<sequence>KIGTSVCDEFTSALMVSLKRQREEEESSGEADSKKARREEKEEAKPPTAAAVENPFAITIGGVPVDSRTKKDVVVEREVIEVASSPAPSQQVEEVHQDTPSASSPATPAVAVIRTDEDEVPSSPPLSEDILQTPESDSDTMSDVPDLCMD</sequence>
<dbReference type="AlphaFoldDB" id="A0A7J6TVW4"/>
<evidence type="ECO:0000313" key="2">
    <source>
        <dbReference type="EMBL" id="KAF4748897.1"/>
    </source>
</evidence>
<proteinExistence type="predicted"/>
<evidence type="ECO:0000313" key="3">
    <source>
        <dbReference type="Proteomes" id="UP000574390"/>
    </source>
</evidence>
<evidence type="ECO:0000256" key="1">
    <source>
        <dbReference type="SAM" id="MobiDB-lite"/>
    </source>
</evidence>
<feature type="non-terminal residue" evidence="2">
    <location>
        <position position="150"/>
    </location>
</feature>
<feature type="compositionally biased region" description="Low complexity" evidence="1">
    <location>
        <begin position="99"/>
        <end position="112"/>
    </location>
</feature>
<comment type="caution">
    <text evidence="2">The sequence shown here is derived from an EMBL/GenBank/DDBJ whole genome shotgun (WGS) entry which is preliminary data.</text>
</comment>
<feature type="region of interest" description="Disordered" evidence="1">
    <location>
        <begin position="81"/>
        <end position="150"/>
    </location>
</feature>
<feature type="compositionally biased region" description="Basic and acidic residues" evidence="1">
    <location>
        <begin position="31"/>
        <end position="45"/>
    </location>
</feature>
<feature type="region of interest" description="Disordered" evidence="1">
    <location>
        <begin position="17"/>
        <end position="63"/>
    </location>
</feature>
<dbReference type="EMBL" id="JABANM010004669">
    <property type="protein sequence ID" value="KAF4748897.1"/>
    <property type="molecule type" value="Genomic_DNA"/>
</dbReference>
<organism evidence="2 3">
    <name type="scientific">Perkinsus olseni</name>
    <name type="common">Perkinsus atlanticus</name>
    <dbReference type="NCBI Taxonomy" id="32597"/>
    <lineage>
        <taxon>Eukaryota</taxon>
        <taxon>Sar</taxon>
        <taxon>Alveolata</taxon>
        <taxon>Perkinsozoa</taxon>
        <taxon>Perkinsea</taxon>
        <taxon>Perkinsida</taxon>
        <taxon>Perkinsidae</taxon>
        <taxon>Perkinsus</taxon>
    </lineage>
</organism>
<feature type="non-terminal residue" evidence="2">
    <location>
        <position position="1"/>
    </location>
</feature>